<dbReference type="OMA" id="FINIFKH"/>
<feature type="region of interest" description="Disordered" evidence="3">
    <location>
        <begin position="138"/>
        <end position="170"/>
    </location>
</feature>
<dbReference type="PANTHER" id="PTHR22870">
    <property type="entry name" value="REGULATOR OF CHROMOSOME CONDENSATION"/>
    <property type="match status" value="1"/>
</dbReference>
<comment type="caution">
    <text evidence="5">The sequence shown here is derived from an EMBL/GenBank/DDBJ whole genome shotgun (WGS) entry which is preliminary data.</text>
</comment>
<accession>A0A8S1K487</accession>
<evidence type="ECO:0000313" key="6">
    <source>
        <dbReference type="Proteomes" id="UP000688137"/>
    </source>
</evidence>
<protein>
    <recommendedName>
        <fullName evidence="4">RCC1-like domain-containing protein</fullName>
    </recommendedName>
</protein>
<dbReference type="Pfam" id="PF13540">
    <property type="entry name" value="RCC1_2"/>
    <property type="match status" value="1"/>
</dbReference>
<keyword evidence="1" id="KW-0677">Repeat</keyword>
<evidence type="ECO:0000313" key="5">
    <source>
        <dbReference type="EMBL" id="CAD8049213.1"/>
    </source>
</evidence>
<feature type="repeat" description="RCC1" evidence="2">
    <location>
        <begin position="539"/>
        <end position="614"/>
    </location>
</feature>
<organism evidence="5 6">
    <name type="scientific">Paramecium primaurelia</name>
    <dbReference type="NCBI Taxonomy" id="5886"/>
    <lineage>
        <taxon>Eukaryota</taxon>
        <taxon>Sar</taxon>
        <taxon>Alveolata</taxon>
        <taxon>Ciliophora</taxon>
        <taxon>Intramacronucleata</taxon>
        <taxon>Oligohymenophorea</taxon>
        <taxon>Peniculida</taxon>
        <taxon>Parameciidae</taxon>
        <taxon>Paramecium</taxon>
    </lineage>
</organism>
<feature type="domain" description="RCC1-like" evidence="4">
    <location>
        <begin position="132"/>
        <end position="437"/>
    </location>
</feature>
<name>A0A8S1K487_PARPR</name>
<dbReference type="Pfam" id="PF00415">
    <property type="entry name" value="RCC1"/>
    <property type="match status" value="3"/>
</dbReference>
<keyword evidence="6" id="KW-1185">Reference proteome</keyword>
<dbReference type="Proteomes" id="UP000688137">
    <property type="component" value="Unassembled WGS sequence"/>
</dbReference>
<gene>
    <name evidence="5" type="ORF">PPRIM_AZ9-3.1.T0130327</name>
</gene>
<feature type="repeat" description="RCC1" evidence="2">
    <location>
        <begin position="742"/>
        <end position="791"/>
    </location>
</feature>
<feature type="repeat" description="RCC1" evidence="2">
    <location>
        <begin position="668"/>
        <end position="718"/>
    </location>
</feature>
<dbReference type="PANTHER" id="PTHR22870:SF446">
    <property type="entry name" value="REGULATOR OF CHROMOSOME CONDENSATION DOMAIN-CONTAINING PROTEIN"/>
    <property type="match status" value="1"/>
</dbReference>
<feature type="region of interest" description="Disordered" evidence="3">
    <location>
        <begin position="1014"/>
        <end position="1040"/>
    </location>
</feature>
<feature type="repeat" description="RCC1" evidence="2">
    <location>
        <begin position="615"/>
        <end position="667"/>
    </location>
</feature>
<dbReference type="InterPro" id="IPR051210">
    <property type="entry name" value="Ub_ligase/GEF_domain"/>
</dbReference>
<feature type="repeat" description="RCC1" evidence="2">
    <location>
        <begin position="257"/>
        <end position="310"/>
    </location>
</feature>
<dbReference type="InterPro" id="IPR000408">
    <property type="entry name" value="Reg_chr_condens"/>
</dbReference>
<feature type="repeat" description="RCC1" evidence="2">
    <location>
        <begin position="205"/>
        <end position="255"/>
    </location>
</feature>
<feature type="compositionally biased region" description="Acidic residues" evidence="3">
    <location>
        <begin position="153"/>
        <end position="170"/>
    </location>
</feature>
<sequence length="2022" mass="232074">MKQQVNNRINPDLLFPRLAAGVNHCLAIQSEGDKTTAPQTFQLWGWGSNEFQALGKPESIDSEIQPSPVKIYLEHKQKPYVPLQVACGNQHSMILACSQEQFTIIFKNSQSMEEGFNYDQGFKTLRYDDCVIFSSGSDEFGQQGRMTDKEQSQEEIEEGEQEEDDEDDYNEQEECFRMKGVVESISKVCQISCGANYTLALDIYGSVYSWGEGATGCLGLPMQVDQQRPTRIDFDKIRMKFISAGPSHAASISEGTGSLFTWGVGTYGQLGHGTNKSSNVPMSVDAGSVVGKVVEYVSCGAMHTACTTTDGYAHTFGFNKNGQLGTGDFNDRWEPVKVHSIQNFYAVYAKCGGNTTFITTLERLTFAFGSNSKGRLGIKDEFGSNYPEPQRIDTNYFKSKQQFIYQLALSYHYGLALLQSGSIISFGLPFKGILGRDLQAELLPKNYLTNNSMNDDYKQGDDDEGEEMAQNKLNEVLNTIKPDLLQSLIEPKNINEEFCFFGMHCTEFINKLQKEIKASSYIVDVKCGAFHTVALTDAGEVWVWGSNKCMQHGLKDEQIIEQVKLRTKFVGPFIQETIADTSYPSQVLTFSIRENKRVTYLATGLEYVVVVENRRNIYSWGKNDKGQLGLGFVSDFVETPSMLTDLEGFMVKQVSCGEDHTLILDEGGSLYAVGSPVDGKLGLGPKNSVVLQTQKVPFIFDVAKVAVGPHHSMALVVDKKYNERVIKTKANEKNQEDNSQKYVIYTWGNGYGGKLGHGNLDNQYYPKLLQTKYSFKDVSAGTNHSGALTIDDQIVVWGVGSYLGIAKPEDDTDDKQHLKSDKDQEAEPYYIVSPIKHNDLATRKYKNLCLGDRYNMAISKQNKVFVWGLFDYDFQEKLKNQCANAAQREKYVEVLMTNIVNTPLCDIQFTTVSCSFNHAVALTENQDKKELFSWGYDGMTGRLGLGYEFINPDKENEMQLQNKNQQQVKKENFKTLKTLFVKPEPLQFINQYLDYTFKQYQLMQLQADKVDEDEDEFEEEFKRKDQKKAGTNTDGFQLPNKKLSKRPLSKRVFIGASLGMIEEGKLICKSSWDQFINESKPDIYRCSYVDRGDDPEKVTTSRRVNFFEEKPVDDVYDAILELDQENQRLYKEIKDIHLQEFKKFKDEAMLTIINKVQRKPFDIQFKTEEKDKDKKKEKKQKKHEAYYNCSLCYKIMFTMLQLHPCYFINIFKHGGLSKKNFVDLVMDTFGDISNDKRKYRILINLLIQILRLELNSLTSKKLIFTQKETNEPSLYAFTNLFIQFQGQFGKCITTNLKLIETSIKSIENKLTSGIAKNLKPVALVFSQNHIQNPGCDVLLPKFDGPQESKFFQERVIFIKEFWDEFAPKLTNFLPQDKRGPYDVPVAVRELFLKTYEVVKPFFQKNNQQIEQIQCRMLGLYYQNYQNMFIAQAQKQESEKTIDQKAESNFLNIKCFLEMFDYFINDKEEEPENVPLWQNIIEIFGIHAPRRITAFNAIAYGASTTNGIQNIKLQEKIQMASKYISKNEVTKIKDIYFHAIEYSDDIIIPRVKSIYWATKCIVENIQKIKYVQAENQDLMEQFAKSIKTQPISYLTEAEPDESTGSERIQVKLKTRQLYYTTMSLSLRHCSECGCYAIESFLRTEDQPPFHRFDQWNPVSLSALLIRIVSCFKNKKDFDEFLAGQGDVTTILKKKAAMQKEQGLFGNIIKLKEFEKAFDEKVQFNIEQSDEVVEDSKLARTKESKKVLRELRLLIQDRLISVYKYLYNMEKNMVALDAINFELQEKITKFKTEKVGLYNRIISNCYFGMANKELIKQLQSNPVAMVGQIKDAIKQVSTSTEIYENIDVFKKSADQPSYLTIFGSYSYSILQSRKIIDSIKSMAYDDIQRHTKQQVTPNVINNRLVFSFQKDINSNSLLIVIVYSEVEFDWKQTVSCGLIQPKIEPIEFIVDQFVVETTTILQMRKDIALAIDIEKPQPLGKYCNFRKKGLMQLLDELTNHAVIYDHLYVEPEKKDQHHHNQQKK</sequence>
<reference evidence="5" key="1">
    <citation type="submission" date="2021-01" db="EMBL/GenBank/DDBJ databases">
        <authorList>
            <consortium name="Genoscope - CEA"/>
            <person name="William W."/>
        </authorList>
    </citation>
    <scope>NUCLEOTIDE SEQUENCE</scope>
</reference>
<evidence type="ECO:0000256" key="1">
    <source>
        <dbReference type="ARBA" id="ARBA00022737"/>
    </source>
</evidence>
<evidence type="ECO:0000256" key="2">
    <source>
        <dbReference type="PROSITE-ProRule" id="PRU00235"/>
    </source>
</evidence>
<dbReference type="PROSITE" id="PS50012">
    <property type="entry name" value="RCC1_3"/>
    <property type="match status" value="8"/>
</dbReference>
<evidence type="ECO:0000256" key="3">
    <source>
        <dbReference type="SAM" id="MobiDB-lite"/>
    </source>
</evidence>
<feature type="repeat" description="RCC1" evidence="2">
    <location>
        <begin position="41"/>
        <end position="98"/>
    </location>
</feature>
<evidence type="ECO:0000259" key="4">
    <source>
        <dbReference type="Pfam" id="PF25390"/>
    </source>
</evidence>
<proteinExistence type="predicted"/>
<dbReference type="Pfam" id="PF25390">
    <property type="entry name" value="WD40_RLD"/>
    <property type="match status" value="1"/>
</dbReference>
<dbReference type="InterPro" id="IPR058923">
    <property type="entry name" value="RCC1-like_dom"/>
</dbReference>
<feature type="repeat" description="RCC1" evidence="2">
    <location>
        <begin position="311"/>
        <end position="362"/>
    </location>
</feature>
<dbReference type="EMBL" id="CAJJDM010000010">
    <property type="protein sequence ID" value="CAD8049213.1"/>
    <property type="molecule type" value="Genomic_DNA"/>
</dbReference>